<evidence type="ECO:0000256" key="2">
    <source>
        <dbReference type="ARBA" id="ARBA00009477"/>
    </source>
</evidence>
<dbReference type="InterPro" id="IPR058624">
    <property type="entry name" value="MdtA-like_HH"/>
</dbReference>
<feature type="domain" description="Multidrug resistance protein MdtA-like barrel-sandwich hybrid" evidence="9">
    <location>
        <begin position="69"/>
        <end position="210"/>
    </location>
</feature>
<dbReference type="Proteomes" id="UP001279642">
    <property type="component" value="Unassembled WGS sequence"/>
</dbReference>
<dbReference type="InterPro" id="IPR058627">
    <property type="entry name" value="MdtA-like_C"/>
</dbReference>
<protein>
    <submittedName>
        <fullName evidence="12">Efflux RND transporter periplasmic adaptor subunit</fullName>
    </submittedName>
</protein>
<feature type="coiled-coil region" evidence="7">
    <location>
        <begin position="106"/>
        <end position="167"/>
    </location>
</feature>
<dbReference type="SUPFAM" id="SSF111369">
    <property type="entry name" value="HlyD-like secretion proteins"/>
    <property type="match status" value="1"/>
</dbReference>
<evidence type="ECO:0000256" key="1">
    <source>
        <dbReference type="ARBA" id="ARBA00004236"/>
    </source>
</evidence>
<dbReference type="Gene3D" id="1.10.287.470">
    <property type="entry name" value="Helix hairpin bin"/>
    <property type="match status" value="1"/>
</dbReference>
<dbReference type="PANTHER" id="PTHR30469">
    <property type="entry name" value="MULTIDRUG RESISTANCE PROTEIN MDTA"/>
    <property type="match status" value="1"/>
</dbReference>
<keyword evidence="7" id="KW-0175">Coiled coil</keyword>
<organism evidence="12 13">
    <name type="scientific">Dongia soli</name>
    <dbReference type="NCBI Taxonomy" id="600628"/>
    <lineage>
        <taxon>Bacteria</taxon>
        <taxon>Pseudomonadati</taxon>
        <taxon>Pseudomonadota</taxon>
        <taxon>Alphaproteobacteria</taxon>
        <taxon>Rhodospirillales</taxon>
        <taxon>Dongiaceae</taxon>
        <taxon>Dongia</taxon>
    </lineage>
</organism>
<accession>A0ABU5EJM8</accession>
<dbReference type="InterPro" id="IPR058626">
    <property type="entry name" value="MdtA-like_b-barrel"/>
</dbReference>
<dbReference type="Pfam" id="PF25917">
    <property type="entry name" value="BSH_RND"/>
    <property type="match status" value="1"/>
</dbReference>
<gene>
    <name evidence="12" type="ORF">SMD27_22085</name>
</gene>
<dbReference type="Gene3D" id="2.40.30.170">
    <property type="match status" value="1"/>
</dbReference>
<feature type="domain" description="Multidrug resistance protein MdtA-like C-terminal permuted SH3" evidence="11">
    <location>
        <begin position="310"/>
        <end position="368"/>
    </location>
</feature>
<dbReference type="Pfam" id="PF25967">
    <property type="entry name" value="RND-MFP_C"/>
    <property type="match status" value="1"/>
</dbReference>
<comment type="caution">
    <text evidence="12">The sequence shown here is derived from an EMBL/GenBank/DDBJ whole genome shotgun (WGS) entry which is preliminary data.</text>
</comment>
<evidence type="ECO:0000259" key="10">
    <source>
        <dbReference type="Pfam" id="PF25944"/>
    </source>
</evidence>
<dbReference type="InterPro" id="IPR058625">
    <property type="entry name" value="MdtA-like_BSH"/>
</dbReference>
<dbReference type="EMBL" id="JAXCLW010000011">
    <property type="protein sequence ID" value="MDY0885545.1"/>
    <property type="molecule type" value="Genomic_DNA"/>
</dbReference>
<keyword evidence="5" id="KW-0997">Cell inner membrane</keyword>
<evidence type="ECO:0000259" key="8">
    <source>
        <dbReference type="Pfam" id="PF25876"/>
    </source>
</evidence>
<dbReference type="Pfam" id="PF25876">
    <property type="entry name" value="HH_MFP_RND"/>
    <property type="match status" value="1"/>
</dbReference>
<proteinExistence type="inferred from homology"/>
<keyword evidence="3" id="KW-0813">Transport</keyword>
<keyword evidence="13" id="KW-1185">Reference proteome</keyword>
<evidence type="ECO:0000256" key="7">
    <source>
        <dbReference type="SAM" id="Coils"/>
    </source>
</evidence>
<dbReference type="Gene3D" id="2.40.420.20">
    <property type="match status" value="1"/>
</dbReference>
<dbReference type="InterPro" id="IPR006143">
    <property type="entry name" value="RND_pump_MFP"/>
</dbReference>
<name>A0ABU5EJM8_9PROT</name>
<evidence type="ECO:0000256" key="5">
    <source>
        <dbReference type="ARBA" id="ARBA00022519"/>
    </source>
</evidence>
<evidence type="ECO:0000259" key="9">
    <source>
        <dbReference type="Pfam" id="PF25917"/>
    </source>
</evidence>
<dbReference type="NCBIfam" id="TIGR01730">
    <property type="entry name" value="RND_mfp"/>
    <property type="match status" value="1"/>
</dbReference>
<evidence type="ECO:0000256" key="4">
    <source>
        <dbReference type="ARBA" id="ARBA00022475"/>
    </source>
</evidence>
<evidence type="ECO:0000313" key="13">
    <source>
        <dbReference type="Proteomes" id="UP001279642"/>
    </source>
</evidence>
<reference evidence="12 13" key="1">
    <citation type="journal article" date="2016" name="Antonie Van Leeuwenhoek">
        <title>Dongia soli sp. nov., isolated from soil from Dokdo, Korea.</title>
        <authorList>
            <person name="Kim D.U."/>
            <person name="Lee H."/>
            <person name="Kim H."/>
            <person name="Kim S.G."/>
            <person name="Ka J.O."/>
        </authorList>
    </citation>
    <scope>NUCLEOTIDE SEQUENCE [LARGE SCALE GENOMIC DNA]</scope>
    <source>
        <strain evidence="12 13">D78</strain>
    </source>
</reference>
<comment type="subcellular location">
    <subcellularLocation>
        <location evidence="1">Cell membrane</location>
    </subcellularLocation>
</comment>
<feature type="domain" description="Multidrug resistance protein MdtA-like alpha-helical hairpin" evidence="8">
    <location>
        <begin position="109"/>
        <end position="178"/>
    </location>
</feature>
<sequence>MKSKLLLIAAVALAGLGYLAVRGFGDGDAAPNPNAHHSQPGLPVYAAEVVQQPMPQQIATVARVQPMATVAVQPRIEGVIASVNVQEGQEVKVGDVLMTLDDRALQAALRQAQANLAKDRAQLENAKRNVNRLVPLAAKNFTSAQTLDQAKTDVAAFEATVAADEAQVQADQVELSYTVITAPISGRIGSINSKLGNLVRQADTTPLMTINQLRPIYVAFSVQQNYLDDIQAAMQAGPVPVAATFPDAKQLPSIVGQTPPAQQGEVAFIDNTIDSASNTLTVKAKFNNTDERLWPGQYVNVVMTLKTDPNAIVVPADALQISQQGSYVWVIKSDMTVEMRPVTVAQRIDDKAVIAKGLSPGEKVVTEGQMRLENGAKVSVEQRKAEQATSVEAMQ</sequence>
<dbReference type="RefSeq" id="WP_320510620.1">
    <property type="nucleotide sequence ID" value="NZ_JAXCLW010000011.1"/>
</dbReference>
<evidence type="ECO:0000256" key="3">
    <source>
        <dbReference type="ARBA" id="ARBA00022448"/>
    </source>
</evidence>
<comment type="similarity">
    <text evidence="2">Belongs to the membrane fusion protein (MFP) (TC 8.A.1) family.</text>
</comment>
<dbReference type="Gene3D" id="2.40.50.100">
    <property type="match status" value="1"/>
</dbReference>
<dbReference type="PANTHER" id="PTHR30469:SF36">
    <property type="entry name" value="BLL3903 PROTEIN"/>
    <property type="match status" value="1"/>
</dbReference>
<evidence type="ECO:0000313" key="12">
    <source>
        <dbReference type="EMBL" id="MDY0885545.1"/>
    </source>
</evidence>
<dbReference type="Pfam" id="PF25944">
    <property type="entry name" value="Beta-barrel_RND"/>
    <property type="match status" value="1"/>
</dbReference>
<evidence type="ECO:0000256" key="6">
    <source>
        <dbReference type="ARBA" id="ARBA00023136"/>
    </source>
</evidence>
<evidence type="ECO:0000259" key="11">
    <source>
        <dbReference type="Pfam" id="PF25967"/>
    </source>
</evidence>
<keyword evidence="4" id="KW-1003">Cell membrane</keyword>
<keyword evidence="6" id="KW-0472">Membrane</keyword>
<feature type="domain" description="Multidrug resistance protein MdtA-like beta-barrel" evidence="10">
    <location>
        <begin position="215"/>
        <end position="305"/>
    </location>
</feature>